<comment type="caution">
    <text evidence="2">The sequence shown here is derived from an EMBL/GenBank/DDBJ whole genome shotgun (WGS) entry which is preliminary data.</text>
</comment>
<gene>
    <name evidence="2" type="ORF">IAC54_04925</name>
</gene>
<dbReference type="Pfam" id="PF03572">
    <property type="entry name" value="Peptidase_S41"/>
    <property type="match status" value="1"/>
</dbReference>
<dbReference type="GO" id="GO:0008236">
    <property type="term" value="F:serine-type peptidase activity"/>
    <property type="evidence" value="ECO:0007669"/>
    <property type="project" value="InterPro"/>
</dbReference>
<evidence type="ECO:0000313" key="3">
    <source>
        <dbReference type="Proteomes" id="UP000823636"/>
    </source>
</evidence>
<evidence type="ECO:0000259" key="1">
    <source>
        <dbReference type="SMART" id="SM00245"/>
    </source>
</evidence>
<dbReference type="InterPro" id="IPR029045">
    <property type="entry name" value="ClpP/crotonase-like_dom_sf"/>
</dbReference>
<sequence length="265" mass="29748">MDSIYNINGKKIGYLCYLEFDKVADFTNSLRKFSEANIDELILDLRYNPGGYESTCKLLCNSIVNSAAYGDIFVQHSYNNLIAKENMSIYGNERTFSYYSDPQEYNSSALGGPCPALNMNKVYILTSQYSASCSELTIISLRAYMEVIVIGENTTGKGVGMQATSIPNFKYAIAPITFRFFNALNETVPDNGITPNHNVSDGYFTAKKELGETDEPLLQYALNLITGLTQYNMTKQEKNFAISLVPVGEPSFVTEHNHKYNRYEN</sequence>
<accession>A0A9D9E4A9</accession>
<reference evidence="2" key="2">
    <citation type="journal article" date="2021" name="PeerJ">
        <title>Extensive microbial diversity within the chicken gut microbiome revealed by metagenomics and culture.</title>
        <authorList>
            <person name="Gilroy R."/>
            <person name="Ravi A."/>
            <person name="Getino M."/>
            <person name="Pursley I."/>
            <person name="Horton D.L."/>
            <person name="Alikhan N.F."/>
            <person name="Baker D."/>
            <person name="Gharbi K."/>
            <person name="Hall N."/>
            <person name="Watson M."/>
            <person name="Adriaenssens E.M."/>
            <person name="Foster-Nyarko E."/>
            <person name="Jarju S."/>
            <person name="Secka A."/>
            <person name="Antonio M."/>
            <person name="Oren A."/>
            <person name="Chaudhuri R.R."/>
            <person name="La Ragione R."/>
            <person name="Hildebrand F."/>
            <person name="Pallen M.J."/>
        </authorList>
    </citation>
    <scope>NUCLEOTIDE SEQUENCE</scope>
    <source>
        <strain evidence="2">G3-4614</strain>
    </source>
</reference>
<evidence type="ECO:0000313" key="2">
    <source>
        <dbReference type="EMBL" id="MBO8438225.1"/>
    </source>
</evidence>
<feature type="domain" description="Tail specific protease" evidence="1">
    <location>
        <begin position="2"/>
        <end position="200"/>
    </location>
</feature>
<dbReference type="GO" id="GO:0006508">
    <property type="term" value="P:proteolysis"/>
    <property type="evidence" value="ECO:0007669"/>
    <property type="project" value="InterPro"/>
</dbReference>
<dbReference type="PANTHER" id="PTHR32060:SF30">
    <property type="entry name" value="CARBOXY-TERMINAL PROCESSING PROTEASE CTPA"/>
    <property type="match status" value="1"/>
</dbReference>
<name>A0A9D9E4A9_9BACT</name>
<dbReference type="SMART" id="SM00245">
    <property type="entry name" value="TSPc"/>
    <property type="match status" value="1"/>
</dbReference>
<dbReference type="GO" id="GO:0030288">
    <property type="term" value="C:outer membrane-bounded periplasmic space"/>
    <property type="evidence" value="ECO:0007669"/>
    <property type="project" value="TreeGrafter"/>
</dbReference>
<reference evidence="2" key="1">
    <citation type="submission" date="2020-10" db="EMBL/GenBank/DDBJ databases">
        <authorList>
            <person name="Gilroy R."/>
        </authorList>
    </citation>
    <scope>NUCLEOTIDE SEQUENCE</scope>
    <source>
        <strain evidence="2">G3-4614</strain>
    </source>
</reference>
<dbReference type="InterPro" id="IPR005151">
    <property type="entry name" value="Tail-specific_protease"/>
</dbReference>
<dbReference type="AlphaFoldDB" id="A0A9D9E4A9"/>
<dbReference type="EMBL" id="JADIMW010000053">
    <property type="protein sequence ID" value="MBO8438225.1"/>
    <property type="molecule type" value="Genomic_DNA"/>
</dbReference>
<dbReference type="PANTHER" id="PTHR32060">
    <property type="entry name" value="TAIL-SPECIFIC PROTEASE"/>
    <property type="match status" value="1"/>
</dbReference>
<protein>
    <recommendedName>
        <fullName evidence="1">Tail specific protease domain-containing protein</fullName>
    </recommendedName>
</protein>
<proteinExistence type="predicted"/>
<dbReference type="GO" id="GO:0004175">
    <property type="term" value="F:endopeptidase activity"/>
    <property type="evidence" value="ECO:0007669"/>
    <property type="project" value="TreeGrafter"/>
</dbReference>
<dbReference type="GO" id="GO:0007165">
    <property type="term" value="P:signal transduction"/>
    <property type="evidence" value="ECO:0007669"/>
    <property type="project" value="TreeGrafter"/>
</dbReference>
<dbReference type="Gene3D" id="3.90.226.10">
    <property type="entry name" value="2-enoyl-CoA Hydratase, Chain A, domain 1"/>
    <property type="match status" value="1"/>
</dbReference>
<organism evidence="2 3">
    <name type="scientific">Candidatus Caccoplasma merdipullorum</name>
    <dbReference type="NCBI Taxonomy" id="2840718"/>
    <lineage>
        <taxon>Bacteria</taxon>
        <taxon>Pseudomonadati</taxon>
        <taxon>Bacteroidota</taxon>
        <taxon>Bacteroidia</taxon>
        <taxon>Bacteroidales</taxon>
        <taxon>Bacteroidaceae</taxon>
        <taxon>Bacteroidaceae incertae sedis</taxon>
        <taxon>Candidatus Caccoplasma</taxon>
    </lineage>
</organism>
<dbReference type="Proteomes" id="UP000823636">
    <property type="component" value="Unassembled WGS sequence"/>
</dbReference>
<dbReference type="SUPFAM" id="SSF52096">
    <property type="entry name" value="ClpP/crotonase"/>
    <property type="match status" value="1"/>
</dbReference>